<organism evidence="1">
    <name type="scientific">marine sediment metagenome</name>
    <dbReference type="NCBI Taxonomy" id="412755"/>
    <lineage>
        <taxon>unclassified sequences</taxon>
        <taxon>metagenomes</taxon>
        <taxon>ecological metagenomes</taxon>
    </lineage>
</organism>
<feature type="non-terminal residue" evidence="1">
    <location>
        <position position="1"/>
    </location>
</feature>
<evidence type="ECO:0000313" key="1">
    <source>
        <dbReference type="EMBL" id="KKK61640.1"/>
    </source>
</evidence>
<proteinExistence type="predicted"/>
<name>A0A0F8XKM1_9ZZZZ</name>
<accession>A0A0F8XKM1</accession>
<dbReference type="AlphaFoldDB" id="A0A0F8XKM1"/>
<dbReference type="EMBL" id="LAZR01062379">
    <property type="protein sequence ID" value="KKK61640.1"/>
    <property type="molecule type" value="Genomic_DNA"/>
</dbReference>
<feature type="non-terminal residue" evidence="1">
    <location>
        <position position="362"/>
    </location>
</feature>
<sequence>LLDLSADLDIFIEAFRIPDRFNFLKDVYLNGIRGWEVGLIFKALRIFNEYNLLERNISQRDIKTINEIRGDELIMNNLQDLFGKVSNSLIYYVYKSMTENMFTLFLGFRKSPEFTEERFNFFRKEQLMGFINNFMMYGLRIENLGTVEEFIDVYQKNFAASKLKEGDIHLKFIEFEFKKRLHIVSVNNLEENLKKIISNKKKYKFYNLSMVLLGGLGPEGHGFTYSTPRGEIIEICSDRRENRAIIIKYKEFLKHQFLKKLKIEMRNKNIRIKLIEKIIKFLSDILKPDEMINYFKTKVIIKQISEFLIEFQKLPDFKERELQNLLKKVSNAINIILRPIEMIDQFKCRMNLIEEGKINSED</sequence>
<comment type="caution">
    <text evidence="1">The sequence shown here is derived from an EMBL/GenBank/DDBJ whole genome shotgun (WGS) entry which is preliminary data.</text>
</comment>
<gene>
    <name evidence="1" type="ORF">LCGC14_3012310</name>
</gene>
<reference evidence="1" key="1">
    <citation type="journal article" date="2015" name="Nature">
        <title>Complex archaea that bridge the gap between prokaryotes and eukaryotes.</title>
        <authorList>
            <person name="Spang A."/>
            <person name="Saw J.H."/>
            <person name="Jorgensen S.L."/>
            <person name="Zaremba-Niedzwiedzka K."/>
            <person name="Martijn J."/>
            <person name="Lind A.E."/>
            <person name="van Eijk R."/>
            <person name="Schleper C."/>
            <person name="Guy L."/>
            <person name="Ettema T.J."/>
        </authorList>
    </citation>
    <scope>NUCLEOTIDE SEQUENCE</scope>
</reference>
<protein>
    <submittedName>
        <fullName evidence="1">Uncharacterized protein</fullName>
    </submittedName>
</protein>